<reference evidence="1" key="1">
    <citation type="submission" date="2023-12" db="EMBL/GenBank/DDBJ databases">
        <title>Genome assembly of Anisodus tanguticus.</title>
        <authorList>
            <person name="Wang Y.-J."/>
        </authorList>
    </citation>
    <scope>NUCLEOTIDE SEQUENCE</scope>
    <source>
        <strain evidence="1">KB-2021</strain>
        <tissue evidence="1">Leaf</tissue>
    </source>
</reference>
<evidence type="ECO:0000313" key="1">
    <source>
        <dbReference type="EMBL" id="KAK4366925.1"/>
    </source>
</evidence>
<dbReference type="Gene3D" id="3.80.10.10">
    <property type="entry name" value="Ribonuclease Inhibitor"/>
    <property type="match status" value="1"/>
</dbReference>
<proteinExistence type="predicted"/>
<dbReference type="InterPro" id="IPR053772">
    <property type="entry name" value="At1g61320/At1g61330-like"/>
</dbReference>
<protein>
    <submittedName>
        <fullName evidence="1">Uncharacterized protein</fullName>
    </submittedName>
</protein>
<dbReference type="PANTHER" id="PTHR34145">
    <property type="entry name" value="OS02G0105600 PROTEIN"/>
    <property type="match status" value="1"/>
</dbReference>
<dbReference type="InterPro" id="IPR032675">
    <property type="entry name" value="LRR_dom_sf"/>
</dbReference>
<dbReference type="EMBL" id="JAVYJV010000007">
    <property type="protein sequence ID" value="KAK4366925.1"/>
    <property type="molecule type" value="Genomic_DNA"/>
</dbReference>
<keyword evidence="2" id="KW-1185">Reference proteome</keyword>
<dbReference type="Proteomes" id="UP001291623">
    <property type="component" value="Unassembled WGS sequence"/>
</dbReference>
<gene>
    <name evidence="1" type="ORF">RND71_014805</name>
</gene>
<comment type="caution">
    <text evidence="1">The sequence shown here is derived from an EMBL/GenBank/DDBJ whole genome shotgun (WGS) entry which is preliminary data.</text>
</comment>
<dbReference type="SUPFAM" id="SSF52047">
    <property type="entry name" value="RNI-like"/>
    <property type="match status" value="1"/>
</dbReference>
<dbReference type="AlphaFoldDB" id="A0AAE1VP08"/>
<organism evidence="1 2">
    <name type="scientific">Anisodus tanguticus</name>
    <dbReference type="NCBI Taxonomy" id="243964"/>
    <lineage>
        <taxon>Eukaryota</taxon>
        <taxon>Viridiplantae</taxon>
        <taxon>Streptophyta</taxon>
        <taxon>Embryophyta</taxon>
        <taxon>Tracheophyta</taxon>
        <taxon>Spermatophyta</taxon>
        <taxon>Magnoliopsida</taxon>
        <taxon>eudicotyledons</taxon>
        <taxon>Gunneridae</taxon>
        <taxon>Pentapetalae</taxon>
        <taxon>asterids</taxon>
        <taxon>lamiids</taxon>
        <taxon>Solanales</taxon>
        <taxon>Solanaceae</taxon>
        <taxon>Solanoideae</taxon>
        <taxon>Hyoscyameae</taxon>
        <taxon>Anisodus</taxon>
    </lineage>
</organism>
<name>A0AAE1VP08_9SOLA</name>
<accession>A0AAE1VP08</accession>
<evidence type="ECO:0000313" key="2">
    <source>
        <dbReference type="Proteomes" id="UP001291623"/>
    </source>
</evidence>
<sequence length="222" mass="26287">MPWEEFVKLVDQSLRPHVVQNLRLEQFSLNCRHRLQEVAPHIDRWIDLVVKLNVRVLEIRSFDFRLYYSLPDAIYTAKELTTLTLQEQLQRLIHRCPFIKNLLLEDIQGINKLHVYGLVHLEHLDVRSCKLISMTVQAPNLRRIDYHQEDNLPCKMEIVDAYNTLETLKLEGSSITEQQFQDIFSKHSNISELDLTRCYKLKKMEIASEKFKTLTLSELKNL</sequence>